<keyword evidence="2" id="KW-1185">Reference proteome</keyword>
<dbReference type="EMBL" id="JBHTEY010000004">
    <property type="protein sequence ID" value="MFC7618467.1"/>
    <property type="molecule type" value="Genomic_DNA"/>
</dbReference>
<dbReference type="PANTHER" id="PTHR36439">
    <property type="entry name" value="BLL4334 PROTEIN"/>
    <property type="match status" value="1"/>
</dbReference>
<gene>
    <name evidence="1" type="ORF">ACFQV2_39105</name>
</gene>
<dbReference type="Gene3D" id="3.30.70.1280">
    <property type="entry name" value="SP0830-like domains"/>
    <property type="match status" value="1"/>
</dbReference>
<dbReference type="Proteomes" id="UP001596512">
    <property type="component" value="Unassembled WGS sequence"/>
</dbReference>
<dbReference type="PIRSF" id="PIRSF008502">
    <property type="entry name" value="UCP008502"/>
    <property type="match status" value="1"/>
</dbReference>
<dbReference type="InterPro" id="IPR012545">
    <property type="entry name" value="DUF1697"/>
</dbReference>
<dbReference type="SUPFAM" id="SSF160379">
    <property type="entry name" value="SP0830-like"/>
    <property type="match status" value="1"/>
</dbReference>
<dbReference type="Pfam" id="PF08002">
    <property type="entry name" value="DUF1697"/>
    <property type="match status" value="1"/>
</dbReference>
<organism evidence="1 2">
    <name type="scientific">Actinokineospora soli</name>
    <dbReference type="NCBI Taxonomy" id="1048753"/>
    <lineage>
        <taxon>Bacteria</taxon>
        <taxon>Bacillati</taxon>
        <taxon>Actinomycetota</taxon>
        <taxon>Actinomycetes</taxon>
        <taxon>Pseudonocardiales</taxon>
        <taxon>Pseudonocardiaceae</taxon>
        <taxon>Actinokineospora</taxon>
    </lineage>
</organism>
<reference evidence="2" key="1">
    <citation type="journal article" date="2019" name="Int. J. Syst. Evol. Microbiol.">
        <title>The Global Catalogue of Microorganisms (GCM) 10K type strain sequencing project: providing services to taxonomists for standard genome sequencing and annotation.</title>
        <authorList>
            <consortium name="The Broad Institute Genomics Platform"/>
            <consortium name="The Broad Institute Genome Sequencing Center for Infectious Disease"/>
            <person name="Wu L."/>
            <person name="Ma J."/>
        </authorList>
    </citation>
    <scope>NUCLEOTIDE SEQUENCE [LARGE SCALE GENOMIC DNA]</scope>
    <source>
        <strain evidence="2">JCM 17695</strain>
    </source>
</reference>
<evidence type="ECO:0000313" key="1">
    <source>
        <dbReference type="EMBL" id="MFC7618467.1"/>
    </source>
</evidence>
<proteinExistence type="predicted"/>
<protein>
    <submittedName>
        <fullName evidence="1">DUF1697 domain-containing protein</fullName>
    </submittedName>
</protein>
<accession>A0ABW2TZX7</accession>
<name>A0ABW2TZX7_9PSEU</name>
<sequence length="160" mass="17380">MPDLRDCLTDLGFTDVQTVLRSGNAVFSADAEPDEAAIEAALASRTGLRTRCLVRTGPQLQAVIDGHPFRDIADNGSRMQAIFLEANPDPAVAAEHDPVALDPDRIRVGDHVVYQWCPDGISKAPNVIALLDRKWKLVGTARNWNTVTKLADLVAQRPTA</sequence>
<dbReference type="PANTHER" id="PTHR36439:SF1">
    <property type="entry name" value="DUF1697 DOMAIN-CONTAINING PROTEIN"/>
    <property type="match status" value="1"/>
</dbReference>
<comment type="caution">
    <text evidence="1">The sequence shown here is derived from an EMBL/GenBank/DDBJ whole genome shotgun (WGS) entry which is preliminary data.</text>
</comment>
<evidence type="ECO:0000313" key="2">
    <source>
        <dbReference type="Proteomes" id="UP001596512"/>
    </source>
</evidence>